<feature type="compositionally biased region" description="Basic and acidic residues" evidence="1">
    <location>
        <begin position="53"/>
        <end position="70"/>
    </location>
</feature>
<dbReference type="Proteomes" id="UP000319143">
    <property type="component" value="Unassembled WGS sequence"/>
</dbReference>
<dbReference type="OrthoDB" id="287149at2"/>
<evidence type="ECO:0000313" key="3">
    <source>
        <dbReference type="Proteomes" id="UP000319143"/>
    </source>
</evidence>
<accession>A0A5C6D5Z8</accession>
<keyword evidence="3" id="KW-1185">Reference proteome</keyword>
<reference evidence="2 3" key="1">
    <citation type="submission" date="2019-02" db="EMBL/GenBank/DDBJ databases">
        <title>Deep-cultivation of Planctomycetes and their phenomic and genomic characterization uncovers novel biology.</title>
        <authorList>
            <person name="Wiegand S."/>
            <person name="Jogler M."/>
            <person name="Boedeker C."/>
            <person name="Pinto D."/>
            <person name="Vollmers J."/>
            <person name="Rivas-Marin E."/>
            <person name="Kohn T."/>
            <person name="Peeters S.H."/>
            <person name="Heuer A."/>
            <person name="Rast P."/>
            <person name="Oberbeckmann S."/>
            <person name="Bunk B."/>
            <person name="Jeske O."/>
            <person name="Meyerdierks A."/>
            <person name="Storesund J.E."/>
            <person name="Kallscheuer N."/>
            <person name="Luecker S."/>
            <person name="Lage O.M."/>
            <person name="Pohl T."/>
            <person name="Merkel B.J."/>
            <person name="Hornburger P."/>
            <person name="Mueller R.-W."/>
            <person name="Bruemmer F."/>
            <person name="Labrenz M."/>
            <person name="Spormann A.M."/>
            <person name="Op Den Camp H."/>
            <person name="Overmann J."/>
            <person name="Amann R."/>
            <person name="Jetten M.S.M."/>
            <person name="Mascher T."/>
            <person name="Medema M.H."/>
            <person name="Devos D.P."/>
            <person name="Kaster A.-K."/>
            <person name="Ovreas L."/>
            <person name="Rohde M."/>
            <person name="Galperin M.Y."/>
            <person name="Jogler C."/>
        </authorList>
    </citation>
    <scope>NUCLEOTIDE SEQUENCE [LARGE SCALE GENOMIC DNA]</scope>
    <source>
        <strain evidence="2 3">Poly41</strain>
    </source>
</reference>
<gene>
    <name evidence="2" type="ORF">Poly41_55710</name>
</gene>
<name>A0A5C6D5Z8_9BACT</name>
<sequence length="80" mass="9387">MLSTETLEAYRRLTPAERLQLTFELCRPAWKALTEGDPKLVARRLARLRQENSTRTRRISEGFRRSEQRLIDTPMSKPDA</sequence>
<evidence type="ECO:0000313" key="2">
    <source>
        <dbReference type="EMBL" id="TWU32593.1"/>
    </source>
</evidence>
<dbReference type="RefSeq" id="WP_146530336.1">
    <property type="nucleotide sequence ID" value="NZ_SJPV01000012.1"/>
</dbReference>
<comment type="caution">
    <text evidence="2">The sequence shown here is derived from an EMBL/GenBank/DDBJ whole genome shotgun (WGS) entry which is preliminary data.</text>
</comment>
<dbReference type="EMBL" id="SJPV01000012">
    <property type="protein sequence ID" value="TWU32593.1"/>
    <property type="molecule type" value="Genomic_DNA"/>
</dbReference>
<proteinExistence type="predicted"/>
<organism evidence="2 3">
    <name type="scientific">Novipirellula artificiosorum</name>
    <dbReference type="NCBI Taxonomy" id="2528016"/>
    <lineage>
        <taxon>Bacteria</taxon>
        <taxon>Pseudomonadati</taxon>
        <taxon>Planctomycetota</taxon>
        <taxon>Planctomycetia</taxon>
        <taxon>Pirellulales</taxon>
        <taxon>Pirellulaceae</taxon>
        <taxon>Novipirellula</taxon>
    </lineage>
</organism>
<dbReference type="AlphaFoldDB" id="A0A5C6D5Z8"/>
<evidence type="ECO:0000256" key="1">
    <source>
        <dbReference type="SAM" id="MobiDB-lite"/>
    </source>
</evidence>
<feature type="region of interest" description="Disordered" evidence="1">
    <location>
        <begin position="53"/>
        <end position="80"/>
    </location>
</feature>
<protein>
    <submittedName>
        <fullName evidence="2">Uncharacterized protein</fullName>
    </submittedName>
</protein>